<proteinExistence type="inferred from homology"/>
<dbReference type="SUPFAM" id="SSF110035">
    <property type="entry name" value="GDNF receptor-like"/>
    <property type="match status" value="2"/>
</dbReference>
<evidence type="ECO:0000256" key="6">
    <source>
        <dbReference type="ARBA" id="ARBA00023170"/>
    </source>
</evidence>
<dbReference type="SMART" id="SM00907">
    <property type="entry name" value="GDNF"/>
    <property type="match status" value="2"/>
</dbReference>
<dbReference type="GO" id="GO:0007169">
    <property type="term" value="P:cell surface receptor protein tyrosine kinase signaling pathway"/>
    <property type="evidence" value="ECO:0007669"/>
    <property type="project" value="UniProtKB-ARBA"/>
</dbReference>
<evidence type="ECO:0000256" key="4">
    <source>
        <dbReference type="ARBA" id="ARBA00022729"/>
    </source>
</evidence>
<keyword evidence="4" id="KW-0732">Signal</keyword>
<dbReference type="InterPro" id="IPR037193">
    <property type="entry name" value="GDNF_alpha"/>
</dbReference>
<dbReference type="GO" id="GO:0009897">
    <property type="term" value="C:external side of plasma membrane"/>
    <property type="evidence" value="ECO:0007669"/>
    <property type="project" value="TreeGrafter"/>
</dbReference>
<dbReference type="GO" id="GO:0043235">
    <property type="term" value="C:receptor complex"/>
    <property type="evidence" value="ECO:0007669"/>
    <property type="project" value="TreeGrafter"/>
</dbReference>
<keyword evidence="3" id="KW-1003">Cell membrane</keyword>
<comment type="subcellular location">
    <subcellularLocation>
        <location evidence="1">Cell membrane</location>
    </subcellularLocation>
</comment>
<protein>
    <recommendedName>
        <fullName evidence="8">GDNF/GAS1 domain-containing protein</fullName>
    </recommendedName>
</protein>
<evidence type="ECO:0000256" key="3">
    <source>
        <dbReference type="ARBA" id="ARBA00022475"/>
    </source>
</evidence>
<feature type="domain" description="GDNF/GAS1" evidence="8">
    <location>
        <begin position="166"/>
        <end position="266"/>
    </location>
</feature>
<sequence length="313" mass="34922">MENPVFLPPSCVCVNQDEGCQIKGSEVCNLTIQTVLDQFPSLHGCVCAWEEELCDSIQALGCFCKTQLLHVFFPVHNGSASCLDQMTVCVSDPVCNRYLAPVLTACTEQQCDRDRCQEVTQQFYGSMPHNVAEMLVMCECEALDQSCLDMKTALHRGTCGQQTRICQDTVNQCVEDSHCRDLLKTFRAKCWSPEEAQCSNSDLQNDDCITQMDSALILGTDPECKIAFLATLGTALHYPCACEGMRNNDLLTCNMIHDDFDLRNRQFIVTFVNWRGFNAFSCVFQLNLGKAAVVLLNLLKSMNLSKKSNCVIP</sequence>
<evidence type="ECO:0000256" key="1">
    <source>
        <dbReference type="ARBA" id="ARBA00004236"/>
    </source>
</evidence>
<evidence type="ECO:0000256" key="2">
    <source>
        <dbReference type="ARBA" id="ARBA00005961"/>
    </source>
</evidence>
<evidence type="ECO:0000256" key="5">
    <source>
        <dbReference type="ARBA" id="ARBA00023136"/>
    </source>
</evidence>
<dbReference type="GO" id="GO:0007399">
    <property type="term" value="P:nervous system development"/>
    <property type="evidence" value="ECO:0007669"/>
    <property type="project" value="TreeGrafter"/>
</dbReference>
<evidence type="ECO:0000313" key="10">
    <source>
        <dbReference type="Proteomes" id="UP000694568"/>
    </source>
</evidence>
<dbReference type="AlphaFoldDB" id="A0A8C9ZWV5"/>
<dbReference type="Ensembl" id="ENSSLUT00000045957.1">
    <property type="protein sequence ID" value="ENSSLUP00000044557.1"/>
    <property type="gene ID" value="ENSSLUG00000019722.1"/>
</dbReference>
<dbReference type="Proteomes" id="UP000694568">
    <property type="component" value="Unplaced"/>
</dbReference>
<evidence type="ECO:0000313" key="9">
    <source>
        <dbReference type="Ensembl" id="ENSSLUP00000044557.1"/>
    </source>
</evidence>
<feature type="domain" description="GDNF/GAS1" evidence="8">
    <location>
        <begin position="82"/>
        <end position="159"/>
    </location>
</feature>
<dbReference type="GeneTree" id="ENSGT00730000111274"/>
<evidence type="ECO:0000259" key="8">
    <source>
        <dbReference type="SMART" id="SM00907"/>
    </source>
</evidence>
<reference evidence="9" key="1">
    <citation type="submission" date="2025-08" db="UniProtKB">
        <authorList>
            <consortium name="Ensembl"/>
        </authorList>
    </citation>
    <scope>IDENTIFICATION</scope>
</reference>
<organism evidence="9 10">
    <name type="scientific">Sander lucioperca</name>
    <name type="common">Pike-perch</name>
    <name type="synonym">Perca lucioperca</name>
    <dbReference type="NCBI Taxonomy" id="283035"/>
    <lineage>
        <taxon>Eukaryota</taxon>
        <taxon>Metazoa</taxon>
        <taxon>Chordata</taxon>
        <taxon>Craniata</taxon>
        <taxon>Vertebrata</taxon>
        <taxon>Euteleostomi</taxon>
        <taxon>Actinopterygii</taxon>
        <taxon>Neopterygii</taxon>
        <taxon>Teleostei</taxon>
        <taxon>Neoteleostei</taxon>
        <taxon>Acanthomorphata</taxon>
        <taxon>Eupercaria</taxon>
        <taxon>Perciformes</taxon>
        <taxon>Percoidei</taxon>
        <taxon>Percidae</taxon>
        <taxon>Luciopercinae</taxon>
        <taxon>Sander</taxon>
    </lineage>
</organism>
<accession>A0A8C9ZWV5</accession>
<comment type="similarity">
    <text evidence="2">Belongs to the GDNFR family.</text>
</comment>
<dbReference type="InterPro" id="IPR016017">
    <property type="entry name" value="GDNF/GAS1"/>
</dbReference>
<reference evidence="9" key="2">
    <citation type="submission" date="2025-09" db="UniProtKB">
        <authorList>
            <consortium name="Ensembl"/>
        </authorList>
    </citation>
    <scope>IDENTIFICATION</scope>
</reference>
<dbReference type="PANTHER" id="PTHR10269:SF1">
    <property type="entry name" value="GDNF FAMILY RECEPTOR ALPHA-LIKE"/>
    <property type="match status" value="1"/>
</dbReference>
<name>A0A8C9ZWV5_SANLU</name>
<evidence type="ECO:0000256" key="7">
    <source>
        <dbReference type="ARBA" id="ARBA00023180"/>
    </source>
</evidence>
<dbReference type="InterPro" id="IPR003438">
    <property type="entry name" value="GDNF_rcpt"/>
</dbReference>
<keyword evidence="6" id="KW-0675">Receptor</keyword>
<dbReference type="GO" id="GO:0038023">
    <property type="term" value="F:signaling receptor activity"/>
    <property type="evidence" value="ECO:0007669"/>
    <property type="project" value="InterPro"/>
</dbReference>
<dbReference type="Pfam" id="PF02351">
    <property type="entry name" value="GDNF"/>
    <property type="match status" value="2"/>
</dbReference>
<dbReference type="PANTHER" id="PTHR10269">
    <property type="entry name" value="GDNF RECEPTOR ALPHA"/>
    <property type="match status" value="1"/>
</dbReference>
<keyword evidence="7" id="KW-0325">Glycoprotein</keyword>
<keyword evidence="10" id="KW-1185">Reference proteome</keyword>
<keyword evidence="5" id="KW-0472">Membrane</keyword>